<feature type="binding site" evidence="9">
    <location>
        <position position="165"/>
    </location>
    <ligand>
        <name>alpha-D-glucose 1-phosphate</name>
        <dbReference type="ChEBI" id="CHEBI:58601"/>
    </ligand>
</feature>
<evidence type="ECO:0000259" key="10">
    <source>
        <dbReference type="Pfam" id="PF00483"/>
    </source>
</evidence>
<dbReference type="Proteomes" id="UP000095546">
    <property type="component" value="Unassembled WGS sequence"/>
</dbReference>
<dbReference type="HAMAP" id="MF_00624">
    <property type="entry name" value="GlgC"/>
    <property type="match status" value="1"/>
</dbReference>
<dbReference type="InterPro" id="IPR029044">
    <property type="entry name" value="Nucleotide-diphossugar_trans"/>
</dbReference>
<dbReference type="OrthoDB" id="9801810at2"/>
<keyword evidence="3 9" id="KW-0808">Transferase</keyword>
<dbReference type="GO" id="GO:0005524">
    <property type="term" value="F:ATP binding"/>
    <property type="evidence" value="ECO:0007669"/>
    <property type="project" value="UniProtKB-KW"/>
</dbReference>
<dbReference type="PROSITE" id="PS00809">
    <property type="entry name" value="ADP_GLC_PYROPHOSPH_2"/>
    <property type="match status" value="1"/>
</dbReference>
<dbReference type="UniPathway" id="UPA00164"/>
<protein>
    <recommendedName>
        <fullName evidence="9">Glucose-1-phosphate adenylyltransferase</fullName>
        <ecNumber evidence="9">2.7.7.27</ecNumber>
    </recommendedName>
    <alternativeName>
        <fullName evidence="9">ADP-glucose pyrophosphorylase</fullName>
        <shortName evidence="9">ADPGlc PPase</shortName>
    </alternativeName>
    <alternativeName>
        <fullName evidence="9">ADP-glucose synthase</fullName>
    </alternativeName>
</protein>
<keyword evidence="13" id="KW-1185">Reference proteome</keyword>
<dbReference type="InterPro" id="IPR023049">
    <property type="entry name" value="GlgC_bac"/>
</dbReference>
<sequence length="385" mass="42228">MRKTECLAMILAGGQGSRLGALTKKIAKPAVPFGGKYRIIDFPLSNCANSGIDKVGVLTQYRPLELHNYLASGSAWDLDKKEGGVFILPPYAREKGADWYRGTADAIYQNLNFIDLADPEYVLILSGDHIYTMDYSWMLDAHKANKAEATIGVIEVPWDEAPRFGIMNTDKTGRIEEFEEKPAKPKSNLASMGIYIFNKDFLKKYLEEDAKDETSSHDFGKNIIPKMLADKARLYSYAFDGYWKDVGTIESLWQANMDLLQDQPPFELNGDWKIYSSNPSMPPHYVGPDATVKNSMVSEGSMILGDVENSVIFPGVRIGKGAKVRNSVIMPSTVVRENAVVDYAILAQNCEIGEGAKVTGEKGAITVVADGETIVATAAGSKQAG</sequence>
<dbReference type="Gene3D" id="2.160.10.10">
    <property type="entry name" value="Hexapeptide repeat proteins"/>
    <property type="match status" value="1"/>
</dbReference>
<evidence type="ECO:0000256" key="5">
    <source>
        <dbReference type="ARBA" id="ARBA00022741"/>
    </source>
</evidence>
<keyword evidence="8 9" id="KW-0119">Carbohydrate metabolism</keyword>
<dbReference type="CDD" id="cd02508">
    <property type="entry name" value="ADP_Glucose_PP"/>
    <property type="match status" value="1"/>
</dbReference>
<keyword evidence="4 9" id="KW-0548">Nucleotidyltransferase</keyword>
<comment type="catalytic activity">
    <reaction evidence="9">
        <text>alpha-D-glucose 1-phosphate + ATP + H(+) = ADP-alpha-D-glucose + diphosphate</text>
        <dbReference type="Rhea" id="RHEA:12120"/>
        <dbReference type="ChEBI" id="CHEBI:15378"/>
        <dbReference type="ChEBI" id="CHEBI:30616"/>
        <dbReference type="ChEBI" id="CHEBI:33019"/>
        <dbReference type="ChEBI" id="CHEBI:57498"/>
        <dbReference type="ChEBI" id="CHEBI:58601"/>
        <dbReference type="EC" id="2.7.7.27"/>
    </reaction>
</comment>
<keyword evidence="2 9" id="KW-0321">Glycogen metabolism</keyword>
<dbReference type="PANTHER" id="PTHR43523:SF2">
    <property type="entry name" value="GLUCOSE-1-PHOSPHATE ADENYLYLTRANSFERASE"/>
    <property type="match status" value="1"/>
</dbReference>
<dbReference type="PROSITE" id="PS00810">
    <property type="entry name" value="ADP_GLC_PYROPHOSPH_3"/>
    <property type="match status" value="1"/>
</dbReference>
<evidence type="ECO:0000256" key="3">
    <source>
        <dbReference type="ARBA" id="ARBA00022679"/>
    </source>
</evidence>
<gene>
    <name evidence="12" type="primary">glgC_1</name>
    <name evidence="9" type="synonym">glgC</name>
    <name evidence="12" type="ORF">ERS852385_00177</name>
</gene>
<dbReference type="InterPro" id="IPR005836">
    <property type="entry name" value="ADP_Glu_pyroP_CS"/>
</dbReference>
<comment type="similarity">
    <text evidence="1 9">Belongs to the bacterial/plant glucose-1-phosphate adenylyltransferase family.</text>
</comment>
<dbReference type="EMBL" id="CYYU01000001">
    <property type="protein sequence ID" value="CUN36969.1"/>
    <property type="molecule type" value="Genomic_DNA"/>
</dbReference>
<reference evidence="12 13" key="1">
    <citation type="submission" date="2015-09" db="EMBL/GenBank/DDBJ databases">
        <authorList>
            <consortium name="Pathogen Informatics"/>
        </authorList>
    </citation>
    <scope>NUCLEOTIDE SEQUENCE [LARGE SCALE GENOMIC DNA]</scope>
    <source>
        <strain evidence="12 13">2789STDY5608828</strain>
    </source>
</reference>
<evidence type="ECO:0000256" key="7">
    <source>
        <dbReference type="ARBA" id="ARBA00023056"/>
    </source>
</evidence>
<feature type="binding site" evidence="9">
    <location>
        <position position="191"/>
    </location>
    <ligand>
        <name>alpha-D-glucose 1-phosphate</name>
        <dbReference type="ChEBI" id="CHEBI:58601"/>
    </ligand>
</feature>
<dbReference type="InterPro" id="IPR011004">
    <property type="entry name" value="Trimer_LpxA-like_sf"/>
</dbReference>
<dbReference type="InterPro" id="IPR005835">
    <property type="entry name" value="NTP_transferase_dom"/>
</dbReference>
<dbReference type="Pfam" id="PF24894">
    <property type="entry name" value="Hexapep_GlmU"/>
    <property type="match status" value="1"/>
</dbReference>
<feature type="binding site" evidence="9">
    <location>
        <position position="100"/>
    </location>
    <ligand>
        <name>alpha-D-glucose 1-phosphate</name>
        <dbReference type="ChEBI" id="CHEBI:58601"/>
    </ligand>
</feature>
<dbReference type="GO" id="GO:0008878">
    <property type="term" value="F:glucose-1-phosphate adenylyltransferase activity"/>
    <property type="evidence" value="ECO:0007669"/>
    <property type="project" value="UniProtKB-UniRule"/>
</dbReference>
<dbReference type="RefSeq" id="WP_055159972.1">
    <property type="nucleotide sequence ID" value="NZ_CABIWZ010000001.1"/>
</dbReference>
<dbReference type="Pfam" id="PF00483">
    <property type="entry name" value="NTP_transferase"/>
    <property type="match status" value="1"/>
</dbReference>
<dbReference type="PROSITE" id="PS00808">
    <property type="entry name" value="ADP_GLC_PYROPHOSPH_1"/>
    <property type="match status" value="1"/>
</dbReference>
<name>A0A173WBN7_9FIRM</name>
<keyword evidence="7 9" id="KW-0320">Glycogen biosynthesis</keyword>
<evidence type="ECO:0000256" key="1">
    <source>
        <dbReference type="ARBA" id="ARBA00010443"/>
    </source>
</evidence>
<feature type="site" description="Could play a key role in the communication between the regulatory and the substrate sites" evidence="9">
    <location>
        <position position="60"/>
    </location>
</feature>
<dbReference type="EC" id="2.7.7.27" evidence="9"/>
<organism evidence="12 13">
    <name type="scientific">Mitsuokella jalaludinii</name>
    <dbReference type="NCBI Taxonomy" id="187979"/>
    <lineage>
        <taxon>Bacteria</taxon>
        <taxon>Bacillati</taxon>
        <taxon>Bacillota</taxon>
        <taxon>Negativicutes</taxon>
        <taxon>Selenomonadales</taxon>
        <taxon>Selenomonadaceae</taxon>
        <taxon>Mitsuokella</taxon>
    </lineage>
</organism>
<comment type="subunit">
    <text evidence="9">Homotetramer.</text>
</comment>
<feature type="domain" description="Glucose-1-phosphate adenylyltransferase/Bifunctional protein GlmU-like C-terminal hexapeptide" evidence="11">
    <location>
        <begin position="290"/>
        <end position="358"/>
    </location>
</feature>
<evidence type="ECO:0000256" key="9">
    <source>
        <dbReference type="HAMAP-Rule" id="MF_00624"/>
    </source>
</evidence>
<feature type="site" description="Could play a key role in the communication between the regulatory and the substrate sites" evidence="9">
    <location>
        <position position="99"/>
    </location>
</feature>
<evidence type="ECO:0000256" key="4">
    <source>
        <dbReference type="ARBA" id="ARBA00022695"/>
    </source>
</evidence>
<evidence type="ECO:0000313" key="13">
    <source>
        <dbReference type="Proteomes" id="UP000095546"/>
    </source>
</evidence>
<accession>A0A173WBN7</accession>
<dbReference type="STRING" id="187979.ERS852385_00177"/>
<keyword evidence="6 9" id="KW-0067">ATP-binding</keyword>
<comment type="pathway">
    <text evidence="9">Glycan biosynthesis; glycogen biosynthesis.</text>
</comment>
<dbReference type="NCBIfam" id="NF003670">
    <property type="entry name" value="PRK05293.1"/>
    <property type="match status" value="1"/>
</dbReference>
<dbReference type="InterPro" id="IPR056818">
    <property type="entry name" value="GlmU/GlgC-like_hexapep"/>
</dbReference>
<evidence type="ECO:0000256" key="2">
    <source>
        <dbReference type="ARBA" id="ARBA00022600"/>
    </source>
</evidence>
<dbReference type="CDD" id="cd04651">
    <property type="entry name" value="LbH_G1P_AT_C"/>
    <property type="match status" value="1"/>
</dbReference>
<dbReference type="eggNOG" id="COG0448">
    <property type="taxonomic scope" value="Bacteria"/>
</dbReference>
<dbReference type="Gene3D" id="3.90.550.10">
    <property type="entry name" value="Spore Coat Polysaccharide Biosynthesis Protein SpsA, Chain A"/>
    <property type="match status" value="1"/>
</dbReference>
<feature type="domain" description="Nucleotidyl transferase" evidence="10">
    <location>
        <begin position="8"/>
        <end position="261"/>
    </location>
</feature>
<dbReference type="SUPFAM" id="SSF53448">
    <property type="entry name" value="Nucleotide-diphospho-sugar transferases"/>
    <property type="match status" value="1"/>
</dbReference>
<dbReference type="SUPFAM" id="SSF51161">
    <property type="entry name" value="Trimeric LpxA-like enzymes"/>
    <property type="match status" value="1"/>
</dbReference>
<evidence type="ECO:0000259" key="11">
    <source>
        <dbReference type="Pfam" id="PF24894"/>
    </source>
</evidence>
<evidence type="ECO:0000313" key="12">
    <source>
        <dbReference type="EMBL" id="CUN36969.1"/>
    </source>
</evidence>
<feature type="binding site" evidence="9">
    <location>
        <begin position="180"/>
        <end position="181"/>
    </location>
    <ligand>
        <name>alpha-D-glucose 1-phosphate</name>
        <dbReference type="ChEBI" id="CHEBI:58601"/>
    </ligand>
</feature>
<dbReference type="NCBIfam" id="TIGR02091">
    <property type="entry name" value="glgC"/>
    <property type="match status" value="1"/>
</dbReference>
<dbReference type="InterPro" id="IPR011831">
    <property type="entry name" value="ADP-Glc_PPase"/>
</dbReference>
<keyword evidence="5 9" id="KW-0547">Nucleotide-binding</keyword>
<dbReference type="AlphaFoldDB" id="A0A173WBN7"/>
<evidence type="ECO:0000256" key="8">
    <source>
        <dbReference type="ARBA" id="ARBA00023277"/>
    </source>
</evidence>
<dbReference type="PANTHER" id="PTHR43523">
    <property type="entry name" value="GLUCOSE-1-PHOSPHATE ADENYLYLTRANSFERASE-RELATED"/>
    <property type="match status" value="1"/>
</dbReference>
<proteinExistence type="inferred from homology"/>
<evidence type="ECO:0000256" key="6">
    <source>
        <dbReference type="ARBA" id="ARBA00022840"/>
    </source>
</evidence>
<comment type="function">
    <text evidence="9">Involved in the biosynthesis of ADP-glucose, a building block required for the elongation reactions to produce glycogen. Catalyzes the reaction between ATP and alpha-D-glucose 1-phosphate (G1P) to produce pyrophosphate and ADP-Glc.</text>
</comment>
<dbReference type="GO" id="GO:0005978">
    <property type="term" value="P:glycogen biosynthetic process"/>
    <property type="evidence" value="ECO:0007669"/>
    <property type="project" value="UniProtKB-UniRule"/>
</dbReference>